<keyword evidence="1" id="KW-0812">Transmembrane</keyword>
<feature type="signal peptide" evidence="2">
    <location>
        <begin position="1"/>
        <end position="18"/>
    </location>
</feature>
<reference evidence="6" key="1">
    <citation type="submission" date="2021-02" db="EMBL/GenBank/DDBJ databases">
        <authorList>
            <person name="Nowell W R."/>
        </authorList>
    </citation>
    <scope>NUCLEOTIDE SEQUENCE</scope>
</reference>
<keyword evidence="1" id="KW-0472">Membrane</keyword>
<dbReference type="Proteomes" id="UP000663860">
    <property type="component" value="Unassembled WGS sequence"/>
</dbReference>
<dbReference type="EMBL" id="CAJNON010000174">
    <property type="protein sequence ID" value="CAF1067275.1"/>
    <property type="molecule type" value="Genomic_DNA"/>
</dbReference>
<dbReference type="Proteomes" id="UP000663877">
    <property type="component" value="Unassembled WGS sequence"/>
</dbReference>
<feature type="chain" id="PRO_5036226329" evidence="2">
    <location>
        <begin position="19"/>
        <end position="350"/>
    </location>
</feature>
<dbReference type="Proteomes" id="UP000663868">
    <property type="component" value="Unassembled WGS sequence"/>
</dbReference>
<dbReference type="EMBL" id="CAJOAY010001005">
    <property type="protein sequence ID" value="CAF3776123.1"/>
    <property type="molecule type" value="Genomic_DNA"/>
</dbReference>
<dbReference type="OrthoDB" id="9994598at2759"/>
<evidence type="ECO:0000313" key="7">
    <source>
        <dbReference type="EMBL" id="CAF3689956.1"/>
    </source>
</evidence>
<dbReference type="EMBL" id="CAJNOI010000050">
    <property type="protein sequence ID" value="CAF0942656.1"/>
    <property type="molecule type" value="Genomic_DNA"/>
</dbReference>
<dbReference type="AlphaFoldDB" id="A0A814WKS7"/>
<keyword evidence="9" id="KW-1185">Reference proteome</keyword>
<dbReference type="Proteomes" id="UP000663881">
    <property type="component" value="Unassembled WGS sequence"/>
</dbReference>
<keyword evidence="2" id="KW-0732">Signal</keyword>
<gene>
    <name evidence="3" type="ORF">BJG266_LOCUS12737</name>
    <name evidence="5" type="ORF">IZO911_LOCUS25838</name>
    <name evidence="7" type="ORF">KXQ929_LOCUS10281</name>
    <name evidence="8" type="ORF">OKA104_LOCUS17105</name>
    <name evidence="6" type="ORF">QVE165_LOCUS25964</name>
    <name evidence="4" type="ORF">VCS650_LOCUS18278</name>
</gene>
<name>A0A814WKS7_9BILA</name>
<evidence type="ECO:0000313" key="3">
    <source>
        <dbReference type="EMBL" id="CAF0942656.1"/>
    </source>
</evidence>
<dbReference type="EMBL" id="CAJNOE010000329">
    <property type="protein sequence ID" value="CAF1152260.1"/>
    <property type="molecule type" value="Genomic_DNA"/>
</dbReference>
<dbReference type="Proteomes" id="UP000663891">
    <property type="component" value="Unassembled WGS sequence"/>
</dbReference>
<accession>A0A814WKS7</accession>
<evidence type="ECO:0000313" key="9">
    <source>
        <dbReference type="Proteomes" id="UP000663832"/>
    </source>
</evidence>
<dbReference type="EMBL" id="CAJOBB010000484">
    <property type="protein sequence ID" value="CAF3689956.1"/>
    <property type="molecule type" value="Genomic_DNA"/>
</dbReference>
<feature type="transmembrane region" description="Helical" evidence="1">
    <location>
        <begin position="245"/>
        <end position="269"/>
    </location>
</feature>
<dbReference type="Proteomes" id="UP000663832">
    <property type="component" value="Unassembled WGS sequence"/>
</dbReference>
<dbReference type="EMBL" id="CAJNOM010000190">
    <property type="protein sequence ID" value="CAF1203700.1"/>
    <property type="molecule type" value="Genomic_DNA"/>
</dbReference>
<evidence type="ECO:0000256" key="1">
    <source>
        <dbReference type="SAM" id="Phobius"/>
    </source>
</evidence>
<proteinExistence type="predicted"/>
<sequence length="350" mass="40478">MISLHLSLLAITLTFSHASNIIYLENCSYAIDLYKQYLNLLWSSNDSHTVHIQAVYSLSSNNSLIPGHIYTYFSQSVALIPFFVQCKYPENFSVKSYLPFTQCSSTISNIITQPNHESTRTYLNLKSILSMTNVPLIYTGEYNVLLSNCSFQVNSNIYQLNPNDIFLFRIEYENSINTNIKSCQTCNKRTSICHENKCLCRTGTIPTKLYQNKEYCIDITSNCSYDTQRCLTSKSIHVLNPRSNIFIFILIIIICLLFIIFLVLLWCLFRNTSKHTFRKEKDYSSNQSIFMINRHERTPSTISTTDSTKLSDFNHIDQYILSNEYVSTFYEEYPKIISDKNNGEVVLILA</sequence>
<keyword evidence="1" id="KW-1133">Transmembrane helix</keyword>
<evidence type="ECO:0000313" key="5">
    <source>
        <dbReference type="EMBL" id="CAF1152260.1"/>
    </source>
</evidence>
<protein>
    <submittedName>
        <fullName evidence="6">Uncharacterized protein</fullName>
    </submittedName>
</protein>
<evidence type="ECO:0000313" key="6">
    <source>
        <dbReference type="EMBL" id="CAF1203700.1"/>
    </source>
</evidence>
<evidence type="ECO:0000256" key="2">
    <source>
        <dbReference type="SAM" id="SignalP"/>
    </source>
</evidence>
<evidence type="ECO:0000313" key="8">
    <source>
        <dbReference type="EMBL" id="CAF3776123.1"/>
    </source>
</evidence>
<comment type="caution">
    <text evidence="6">The sequence shown here is derived from an EMBL/GenBank/DDBJ whole genome shotgun (WGS) entry which is preliminary data.</text>
</comment>
<evidence type="ECO:0000313" key="4">
    <source>
        <dbReference type="EMBL" id="CAF1067275.1"/>
    </source>
</evidence>
<organism evidence="6 9">
    <name type="scientific">Adineta steineri</name>
    <dbReference type="NCBI Taxonomy" id="433720"/>
    <lineage>
        <taxon>Eukaryota</taxon>
        <taxon>Metazoa</taxon>
        <taxon>Spiralia</taxon>
        <taxon>Gnathifera</taxon>
        <taxon>Rotifera</taxon>
        <taxon>Eurotatoria</taxon>
        <taxon>Bdelloidea</taxon>
        <taxon>Adinetida</taxon>
        <taxon>Adinetidae</taxon>
        <taxon>Adineta</taxon>
    </lineage>
</organism>